<reference evidence="1" key="1">
    <citation type="journal article" date="2011" name="PLoS Biol.">
        <title>Gene gain and loss during evolution of obligate parasitism in the white rust pathogen of Arabidopsis thaliana.</title>
        <authorList>
            <person name="Kemen E."/>
            <person name="Gardiner A."/>
            <person name="Schultz-Larsen T."/>
            <person name="Kemen A.C."/>
            <person name="Balmuth A.L."/>
            <person name="Robert-Seilaniantz A."/>
            <person name="Bailey K."/>
            <person name="Holub E."/>
            <person name="Studholme D.J."/>
            <person name="Maclean D."/>
            <person name="Jones J.D."/>
        </authorList>
    </citation>
    <scope>NUCLEOTIDE SEQUENCE</scope>
</reference>
<protein>
    <submittedName>
        <fullName evidence="1">AlNc14C4G633 protein</fullName>
    </submittedName>
</protein>
<sequence length="355" mass="41011">MRTVLIKTFGLVTVGVFQAHHQFARAQYVKLIPAASTQSSELCKRGLEVVIKPPLIFTKTGRLIKPEKSKQLYQVTLVIQDQHSSKNGGIWESGDLSMGKPRKSFLSRTRYFFIDQERTSERILTRTNEYVKVRRRSRQTFGSGTYYTGWEFDWKSLNKLIEWKQLDVSSKSTTVTVESYLSNNKGRYAFTWNNDISYVLRFGTKESSEGNHPHTSFLPENKLPTAKMTLDNELYTLKFNFASEIIEVPVWTHRLLEPIIFRSKQAGEFHQAKCKSPDYDIISLISMEEFVTKLILNHKTVLTFTPSLYIKQNGDHCTLLLKKSSANVWVLGLPFLREYFVNVDTTGTTILYQIF</sequence>
<proteinExistence type="predicted"/>
<reference evidence="1" key="2">
    <citation type="submission" date="2011-02" db="EMBL/GenBank/DDBJ databases">
        <authorList>
            <person name="MacLean D."/>
        </authorList>
    </citation>
    <scope>NUCLEOTIDE SEQUENCE</scope>
</reference>
<dbReference type="InterPro" id="IPR021109">
    <property type="entry name" value="Peptidase_aspartic_dom_sf"/>
</dbReference>
<dbReference type="EMBL" id="FR824049">
    <property type="protein sequence ID" value="CCA14563.1"/>
    <property type="molecule type" value="Genomic_DNA"/>
</dbReference>
<dbReference type="SUPFAM" id="SSF50630">
    <property type="entry name" value="Acid proteases"/>
    <property type="match status" value="1"/>
</dbReference>
<name>F0W0J1_9STRA</name>
<accession>F0W0J1</accession>
<evidence type="ECO:0000313" key="1">
    <source>
        <dbReference type="EMBL" id="CCA14563.1"/>
    </source>
</evidence>
<dbReference type="AlphaFoldDB" id="F0W0J1"/>
<dbReference type="Gene3D" id="2.40.70.10">
    <property type="entry name" value="Acid Proteases"/>
    <property type="match status" value="1"/>
</dbReference>
<gene>
    <name evidence="1" type="primary">AlNc14C4G633</name>
    <name evidence="1" type="ORF">ALNC14_007060</name>
</gene>
<dbReference type="HOGENOM" id="CLU_781709_0_0_1"/>
<organism evidence="1">
    <name type="scientific">Albugo laibachii Nc14</name>
    <dbReference type="NCBI Taxonomy" id="890382"/>
    <lineage>
        <taxon>Eukaryota</taxon>
        <taxon>Sar</taxon>
        <taxon>Stramenopiles</taxon>
        <taxon>Oomycota</taxon>
        <taxon>Peronosporomycetes</taxon>
        <taxon>Albuginales</taxon>
        <taxon>Albuginaceae</taxon>
        <taxon>Albugo</taxon>
    </lineage>
</organism>